<dbReference type="Proteomes" id="UP000028681">
    <property type="component" value="Chromosome"/>
</dbReference>
<feature type="signal peptide" evidence="1">
    <location>
        <begin position="1"/>
        <end position="22"/>
    </location>
</feature>
<evidence type="ECO:0000259" key="2">
    <source>
        <dbReference type="Pfam" id="PF00419"/>
    </source>
</evidence>
<dbReference type="Gene3D" id="2.60.40.1090">
    <property type="entry name" value="Fimbrial-type adhesion domain"/>
    <property type="match status" value="1"/>
</dbReference>
<proteinExistence type="predicted"/>
<evidence type="ECO:0000313" key="4">
    <source>
        <dbReference type="Proteomes" id="UP000028681"/>
    </source>
</evidence>
<dbReference type="InterPro" id="IPR008966">
    <property type="entry name" value="Adhesion_dom_sf"/>
</dbReference>
<dbReference type="PANTHER" id="PTHR33420:SF26">
    <property type="entry name" value="FIMBRIAL SUBUNIT"/>
    <property type="match status" value="1"/>
</dbReference>
<dbReference type="EMBL" id="CP006664">
    <property type="protein sequence ID" value="AIJ06755.1"/>
    <property type="molecule type" value="Genomic_DNA"/>
</dbReference>
<dbReference type="InterPro" id="IPR036937">
    <property type="entry name" value="Adhesion_dom_fimbrial_sf"/>
</dbReference>
<feature type="domain" description="Fimbrial-type adhesion" evidence="2">
    <location>
        <begin position="30"/>
        <end position="160"/>
    </location>
</feature>
<gene>
    <name evidence="3" type="ORF">ETEE_0275</name>
</gene>
<dbReference type="InterPro" id="IPR000259">
    <property type="entry name" value="Adhesion_dom_fimbrial"/>
</dbReference>
<accession>A0A076LE20</accession>
<dbReference type="Pfam" id="PF00419">
    <property type="entry name" value="Fimbrial"/>
    <property type="match status" value="1"/>
</dbReference>
<evidence type="ECO:0000256" key="1">
    <source>
        <dbReference type="SAM" id="SignalP"/>
    </source>
</evidence>
<feature type="chain" id="PRO_5001714494" description="Fimbrial-type adhesion domain-containing protein" evidence="1">
    <location>
        <begin position="23"/>
        <end position="167"/>
    </location>
</feature>
<dbReference type="AlphaFoldDB" id="A0A076LE20"/>
<dbReference type="GO" id="GO:0043709">
    <property type="term" value="P:cell adhesion involved in single-species biofilm formation"/>
    <property type="evidence" value="ECO:0007669"/>
    <property type="project" value="TreeGrafter"/>
</dbReference>
<keyword evidence="1" id="KW-0732">Signal</keyword>
<dbReference type="PANTHER" id="PTHR33420">
    <property type="entry name" value="FIMBRIAL SUBUNIT ELFA-RELATED"/>
    <property type="match status" value="1"/>
</dbReference>
<name>A0A076LE20_9GAMM</name>
<dbReference type="HOGENOM" id="CLU_114111_1_1_6"/>
<dbReference type="InterPro" id="IPR050263">
    <property type="entry name" value="Bact_Fimbrial_Adh_Pro"/>
</dbReference>
<evidence type="ECO:0000313" key="3">
    <source>
        <dbReference type="EMBL" id="AIJ06755.1"/>
    </source>
</evidence>
<dbReference type="KEGG" id="ete:ETEE_0275"/>
<dbReference type="SUPFAM" id="SSF49401">
    <property type="entry name" value="Bacterial adhesins"/>
    <property type="match status" value="1"/>
</dbReference>
<protein>
    <recommendedName>
        <fullName evidence="2">Fimbrial-type adhesion domain-containing protein</fullName>
    </recommendedName>
</protein>
<dbReference type="GO" id="GO:0009289">
    <property type="term" value="C:pilus"/>
    <property type="evidence" value="ECO:0007669"/>
    <property type="project" value="InterPro"/>
</dbReference>
<reference evidence="3 4" key="1">
    <citation type="journal article" date="2012" name="PLoS ONE">
        <title>Edwardsiella comparative phylogenomics reveal the new intra/inter-species taxonomic relationships, virulence evolution and niche adaptation mechanisms.</title>
        <authorList>
            <person name="Yang M."/>
            <person name="Lv Y."/>
            <person name="Xiao J."/>
            <person name="Wu H."/>
            <person name="Zheng H."/>
            <person name="Liu Q."/>
            <person name="Zhang Y."/>
            <person name="Wang Q."/>
        </authorList>
    </citation>
    <scope>NUCLEOTIDE SEQUENCE [LARGE SCALE GENOMIC DNA]</scope>
    <source>
        <strain evidence="4">080813</strain>
    </source>
</reference>
<organism evidence="3 4">
    <name type="scientific">Edwardsiella anguillarum ET080813</name>
    <dbReference type="NCBI Taxonomy" id="667120"/>
    <lineage>
        <taxon>Bacteria</taxon>
        <taxon>Pseudomonadati</taxon>
        <taxon>Pseudomonadota</taxon>
        <taxon>Gammaproteobacteria</taxon>
        <taxon>Enterobacterales</taxon>
        <taxon>Hafniaceae</taxon>
        <taxon>Edwardsiella</taxon>
    </lineage>
</organism>
<sequence length="167" mass="17799">MGWVLAVCAGIALAMFPLYSLASNPTNIAININGTVTANAHCSFGSDDPIVVDFGDVYVSDLAAGGYRKEVPYTLTCKGEQKPDGRLVEMRFVGTRASFDDTALATNVRGLGIKIMLDGTTLSPGSWIAIDPNRPPKIEALVMKGANVTFYNGQKFTASITLTVDYV</sequence>